<feature type="region of interest" description="Disordered" evidence="1">
    <location>
        <begin position="73"/>
        <end position="158"/>
    </location>
</feature>
<feature type="region of interest" description="Disordered" evidence="1">
    <location>
        <begin position="23"/>
        <end position="47"/>
    </location>
</feature>
<keyword evidence="3" id="KW-1185">Reference proteome</keyword>
<feature type="non-terminal residue" evidence="2">
    <location>
        <position position="1"/>
    </location>
</feature>
<proteinExistence type="predicted"/>
<comment type="caution">
    <text evidence="2">The sequence shown here is derived from an EMBL/GenBank/DDBJ whole genome shotgun (WGS) entry which is preliminary data.</text>
</comment>
<dbReference type="AlphaFoldDB" id="A0A8J5NEI4"/>
<sequence>GMNNVSLQTSKQPQGMNNVSLQTSEELQRKNRQMQHTSEPHQTTKIEPINNQLYQAAEYFKQINNQTLQTIGQHHITKRPQPASKQLQQATERPVQANKQPREDTILPQQESKQPQKTTIHQETNKQTQESKQKEQHITGSGDSPVQDGEGGGSVEVSGTVDTTGVTLWLQGQEVYSAHNNTRMWAGEMKRFHAGVHVVVVHETRSIVMQEELFLTWQPSACRMLIRMIDAVQDGRIMIFLGA</sequence>
<feature type="non-terminal residue" evidence="2">
    <location>
        <position position="243"/>
    </location>
</feature>
<evidence type="ECO:0000256" key="1">
    <source>
        <dbReference type="SAM" id="MobiDB-lite"/>
    </source>
</evidence>
<name>A0A8J5NEI4_HOMAM</name>
<evidence type="ECO:0000313" key="3">
    <source>
        <dbReference type="Proteomes" id="UP000747542"/>
    </source>
</evidence>
<accession>A0A8J5NEI4</accession>
<dbReference type="EMBL" id="JAHLQT010000697">
    <property type="protein sequence ID" value="KAG7178117.1"/>
    <property type="molecule type" value="Genomic_DNA"/>
</dbReference>
<gene>
    <name evidence="2" type="ORF">Hamer_G003888</name>
</gene>
<reference evidence="2" key="1">
    <citation type="journal article" date="2021" name="Sci. Adv.">
        <title>The American lobster genome reveals insights on longevity, neural, and immune adaptations.</title>
        <authorList>
            <person name="Polinski J.M."/>
            <person name="Zimin A.V."/>
            <person name="Clark K.F."/>
            <person name="Kohn A.B."/>
            <person name="Sadowski N."/>
            <person name="Timp W."/>
            <person name="Ptitsyn A."/>
            <person name="Khanna P."/>
            <person name="Romanova D.Y."/>
            <person name="Williams P."/>
            <person name="Greenwood S.J."/>
            <person name="Moroz L.L."/>
            <person name="Walt D.R."/>
            <person name="Bodnar A.G."/>
        </authorList>
    </citation>
    <scope>NUCLEOTIDE SEQUENCE</scope>
    <source>
        <strain evidence="2">GMGI-L3</strain>
    </source>
</reference>
<organism evidence="2 3">
    <name type="scientific">Homarus americanus</name>
    <name type="common">American lobster</name>
    <dbReference type="NCBI Taxonomy" id="6706"/>
    <lineage>
        <taxon>Eukaryota</taxon>
        <taxon>Metazoa</taxon>
        <taxon>Ecdysozoa</taxon>
        <taxon>Arthropoda</taxon>
        <taxon>Crustacea</taxon>
        <taxon>Multicrustacea</taxon>
        <taxon>Malacostraca</taxon>
        <taxon>Eumalacostraca</taxon>
        <taxon>Eucarida</taxon>
        <taxon>Decapoda</taxon>
        <taxon>Pleocyemata</taxon>
        <taxon>Astacidea</taxon>
        <taxon>Nephropoidea</taxon>
        <taxon>Nephropidae</taxon>
        <taxon>Homarus</taxon>
    </lineage>
</organism>
<feature type="compositionally biased region" description="Polar residues" evidence="1">
    <location>
        <begin position="107"/>
        <end position="128"/>
    </location>
</feature>
<protein>
    <submittedName>
        <fullName evidence="2">Putative O-linked-mannose beta-1-2-N-acetylglucosaminyltransferase 1-like 2</fullName>
    </submittedName>
</protein>
<dbReference type="Proteomes" id="UP000747542">
    <property type="component" value="Unassembled WGS sequence"/>
</dbReference>
<evidence type="ECO:0000313" key="2">
    <source>
        <dbReference type="EMBL" id="KAG7178117.1"/>
    </source>
</evidence>